<keyword evidence="3" id="KW-1185">Reference proteome</keyword>
<sequence>MPHREYQTPKINIKRVGAYLCCLSSIITSSNMPTTVPNSEIVFPPSLLSAPQPVSIQPPPSRTQIPPGFVLFAVDEGRALTSTPNAQGALVPRPTSYEEGVNVALRLLGSVLGATSEDELVLKLIVQGDHPAKNVSAIFDKEDWDKVVLANSEIGVFKISHLPMPSHTPNPYADLPGGRTLVWNPEIRTPMLYNPYPSVEAWLNASPPRPASKASMHLTWSARNRAALVGLPPSYEACERVAREVFRVKPSGIGRFPRMSLKTLVQEPKGDVCREMGVPMIIHPSAYDTSVLHFSGPLEFLVEFESEDCERLNTEEKGEMTSSSGEGYLVPPPAARGEHQLKPQPPPSLSPWTTWTTPFDNMEREQLVFPTSAILSTTIHSSVDTSSTSDTKRSTSSSSSSSMPTTTTPELSTKRASKRRSSASRKLGSLYERVTSSFHSGSHPPSLDALHVVNKKPSRSFKSLFPHFHNAKPRKNTEAEQEDDPFLTVKPQVPGIFTPRLPIELWLHILQYATSPYDLRSLSSFSTSAYPIDPSPSFSFLEHNPAHTHFHERVTRYNSHLRWKASLTRVCRLWNLLAQEVLYEHIWISKAREGRALAGRLGGNALVPATVVYAGEERREPRHRRSMSSLSSANANPGKHIRHLHIETLSMDKCSPHDVLLILQHCPLLDVYTDCRSVRRPMHPLVLSLSDVAPFSSAPTPLVTSDALLTSLLARPLKRLTWTNYAYDMDDYDRSVRLYEDVVRPRLAQVGKDLELLEIVMSGEGVYGMGGRASESRSWGVGGAGAGMGDGIDVERYERRKAPRITIAHSLEGGVFASAAQLTELEASYTTTSRFISDAPLCSAQPPSPDNLLAEPTLTLPALRSLKVTLDNATFSVLSTWSMPLLTNLSVIAADFGYAGAGFQEFFEVHGAKIEQLELGHSSGEIEEFWVTEPRSFLNANASTNANANANWNPNGTTPSGRFQIPLDAWCPNLREFICSADAEWNWQSPDWIAPHVLLPTHAGLQFIGVRDMERRLVGDADEAMRRHEHAPQASEEEDPYFMLLEQFGSLLRRAAFPSLLYVRDMSAASNMMRKTGRMGRLPSDPSPPTTFSPFELSTPTPSNPSLVKKLRCKPSQAQLNARQAEDALAKAQGKKVLRFWTAVLERCRERGVWLEDCHGVNVRMADLRRAAV</sequence>
<gene>
    <name evidence="2" type="ORF">AAE3_LOCUS10460</name>
</gene>
<dbReference type="EMBL" id="CACVBS010000067">
    <property type="protein sequence ID" value="CAA7268226.1"/>
    <property type="molecule type" value="Genomic_DNA"/>
</dbReference>
<name>A0A8S0WXF4_CYCAE</name>
<evidence type="ECO:0000313" key="2">
    <source>
        <dbReference type="EMBL" id="CAA7268226.1"/>
    </source>
</evidence>
<feature type="region of interest" description="Disordered" evidence="1">
    <location>
        <begin position="617"/>
        <end position="636"/>
    </location>
</feature>
<organism evidence="2 3">
    <name type="scientific">Cyclocybe aegerita</name>
    <name type="common">Black poplar mushroom</name>
    <name type="synonym">Agrocybe aegerita</name>
    <dbReference type="NCBI Taxonomy" id="1973307"/>
    <lineage>
        <taxon>Eukaryota</taxon>
        <taxon>Fungi</taxon>
        <taxon>Dikarya</taxon>
        <taxon>Basidiomycota</taxon>
        <taxon>Agaricomycotina</taxon>
        <taxon>Agaricomycetes</taxon>
        <taxon>Agaricomycetidae</taxon>
        <taxon>Agaricales</taxon>
        <taxon>Agaricineae</taxon>
        <taxon>Bolbitiaceae</taxon>
        <taxon>Cyclocybe</taxon>
    </lineage>
</organism>
<dbReference type="AlphaFoldDB" id="A0A8S0WXF4"/>
<comment type="caution">
    <text evidence="2">The sequence shown here is derived from an EMBL/GenBank/DDBJ whole genome shotgun (WGS) entry which is preliminary data.</text>
</comment>
<dbReference type="Proteomes" id="UP000467700">
    <property type="component" value="Unassembled WGS sequence"/>
</dbReference>
<proteinExistence type="predicted"/>
<dbReference type="OrthoDB" id="3258324at2759"/>
<feature type="region of interest" description="Disordered" evidence="1">
    <location>
        <begin position="1077"/>
        <end position="1105"/>
    </location>
</feature>
<evidence type="ECO:0000256" key="1">
    <source>
        <dbReference type="SAM" id="MobiDB-lite"/>
    </source>
</evidence>
<accession>A0A8S0WXF4</accession>
<protein>
    <submittedName>
        <fullName evidence="2">Uncharacterized protein</fullName>
    </submittedName>
</protein>
<feature type="region of interest" description="Disordered" evidence="1">
    <location>
        <begin position="381"/>
        <end position="426"/>
    </location>
</feature>
<feature type="compositionally biased region" description="Low complexity" evidence="1">
    <location>
        <begin position="1092"/>
        <end position="1101"/>
    </location>
</feature>
<feature type="compositionally biased region" description="Low complexity" evidence="1">
    <location>
        <begin position="381"/>
        <end position="411"/>
    </location>
</feature>
<feature type="region of interest" description="Disordered" evidence="1">
    <location>
        <begin position="313"/>
        <end position="357"/>
    </location>
</feature>
<reference evidence="2 3" key="1">
    <citation type="submission" date="2020-01" db="EMBL/GenBank/DDBJ databases">
        <authorList>
            <person name="Gupta K D."/>
        </authorList>
    </citation>
    <scope>NUCLEOTIDE SEQUENCE [LARGE SCALE GENOMIC DNA]</scope>
</reference>
<evidence type="ECO:0000313" key="3">
    <source>
        <dbReference type="Proteomes" id="UP000467700"/>
    </source>
</evidence>